<dbReference type="PANTHER" id="PTHR38032:SF1">
    <property type="entry name" value="RNA-BINDING PROTEIN KHPB N-TERMINAL DOMAIN-CONTAINING PROTEIN"/>
    <property type="match status" value="1"/>
</dbReference>
<dbReference type="InterPro" id="IPR046866">
    <property type="entry name" value="FapA_N"/>
</dbReference>
<dbReference type="EMBL" id="JAUSTT010000012">
    <property type="protein sequence ID" value="MDQ0176430.1"/>
    <property type="molecule type" value="Genomic_DNA"/>
</dbReference>
<dbReference type="InterPro" id="IPR032782">
    <property type="entry name" value="KhpB_N"/>
</dbReference>
<gene>
    <name evidence="2" type="ORF">J2S08_002274</name>
</gene>
<protein>
    <submittedName>
        <fullName evidence="2">Uncharacterized protein (DUF342 family)</fullName>
    </submittedName>
</protein>
<proteinExistence type="predicted"/>
<dbReference type="Proteomes" id="UP001223586">
    <property type="component" value="Unassembled WGS sequence"/>
</dbReference>
<evidence type="ECO:0000313" key="2">
    <source>
        <dbReference type="EMBL" id="MDQ0176430.1"/>
    </source>
</evidence>
<reference evidence="2 3" key="1">
    <citation type="submission" date="2023-07" db="EMBL/GenBank/DDBJ databases">
        <title>Genomic Encyclopedia of Type Strains, Phase IV (KMG-IV): sequencing the most valuable type-strain genomes for metagenomic binning, comparative biology and taxonomic classification.</title>
        <authorList>
            <person name="Goeker M."/>
        </authorList>
    </citation>
    <scope>NUCLEOTIDE SEQUENCE [LARGE SCALE GENOMIC DNA]</scope>
    <source>
        <strain evidence="2 3">DSM 23837</strain>
    </source>
</reference>
<dbReference type="InterPro" id="IPR046865">
    <property type="entry name" value="FapA_b_solenoid"/>
</dbReference>
<dbReference type="PANTHER" id="PTHR38032">
    <property type="entry name" value="POLYMERASE-RELATED"/>
    <property type="match status" value="1"/>
</dbReference>
<dbReference type="Gene3D" id="3.30.30.80">
    <property type="entry name" value="probable RNA-binding protein from clostridium symbiosum atcc 14940"/>
    <property type="match status" value="1"/>
</dbReference>
<comment type="caution">
    <text evidence="2">The sequence shown here is derived from an EMBL/GenBank/DDBJ whole genome shotgun (WGS) entry which is preliminary data.</text>
</comment>
<dbReference type="Pfam" id="PF03961">
    <property type="entry name" value="FapA"/>
    <property type="match status" value="2"/>
</dbReference>
<dbReference type="InterPro" id="IPR005646">
    <property type="entry name" value="FapA"/>
</dbReference>
<dbReference type="Pfam" id="PF14804">
    <property type="entry name" value="Jag_N"/>
    <property type="match status" value="1"/>
</dbReference>
<evidence type="ECO:0000259" key="1">
    <source>
        <dbReference type="SMART" id="SM01245"/>
    </source>
</evidence>
<dbReference type="Pfam" id="PF20250">
    <property type="entry name" value="FapA_N"/>
    <property type="match status" value="1"/>
</dbReference>
<organism evidence="2 3">
    <name type="scientific">Bacillus chungangensis</name>
    <dbReference type="NCBI Taxonomy" id="587633"/>
    <lineage>
        <taxon>Bacteria</taxon>
        <taxon>Bacillati</taxon>
        <taxon>Bacillota</taxon>
        <taxon>Bacilli</taxon>
        <taxon>Bacillales</taxon>
        <taxon>Bacillaceae</taxon>
        <taxon>Bacillus</taxon>
    </lineage>
</organism>
<sequence length="683" mass="76055">MPLLVKGNNVSEAIETALAKLDASRDEVEVEIVQKESTSFLGLKKTPAIVKVVKKTSGQPMNNEDEISESLLNIPDPQRNASPIHFDEDGIPIEKEALPNDVNTMTAAAWIENEKLFVKQSEIDFPSILPTSNVKIVVNGDVLTEERMITADDHVDITPLDDEIPMTWDIILSQDKMKAFMKIIPGKKISRVLIDSGPFLSLEPQVEETVVTVNDLTPQDIQEKLIAMNIEKGWKEDAIIKATKILEEAELLIAEGVDVVEGKNGEVEFQISIEQEKTFQEEDTINYREFRLQPTVDEGQVIAKVIPSSPGVDGINLMGDIIPAKKVQDVVPQLGKNIELNENQEIVSLIYGRPEIHKRGFIVKIDVLEKLVHSKNVDLASGNIKFFGDIDILGNVEEAMEVESQGIVHLFGFCTNASIHAGNAIVVDKNVLSSSLSAGQNNVVASELIVSLIEIHSQMESIVKTVKQLMSVEDVRRRCSQPGQFLPFLRRLVEQKYSSFRNNVKEFLQKLEGDKASLDEEWERIGKQLDLLFIDMRMQPTVQFRMLEQLVTQTQKFLQEHTGSGEESVIKLPYAINSRLHCSGDILVNGQGLYNCEIQAGGEVQVKGILRGGSIYAGKHVLIREAGSRSGVKTFIKVGKHGIIKIEHVFDDVTIQIGKHSHTFNQERKNVHAFVDTDGTLIL</sequence>
<name>A0ABT9WUJ2_9BACI</name>
<accession>A0ABT9WUJ2</accession>
<dbReference type="SMART" id="SM01245">
    <property type="entry name" value="Jag_N"/>
    <property type="match status" value="1"/>
</dbReference>
<keyword evidence="3" id="KW-1185">Reference proteome</keyword>
<feature type="domain" description="RNA-binding protein KhpB N-terminal" evidence="1">
    <location>
        <begin position="4"/>
        <end position="55"/>
    </location>
</feature>
<evidence type="ECO:0000313" key="3">
    <source>
        <dbReference type="Proteomes" id="UP001223586"/>
    </source>
</evidence>
<dbReference type="RefSeq" id="WP_307229578.1">
    <property type="nucleotide sequence ID" value="NZ_JAUSTT010000012.1"/>
</dbReference>
<dbReference type="InterPro" id="IPR038247">
    <property type="entry name" value="Jag_N_dom_sf"/>
</dbReference>